<dbReference type="RefSeq" id="WP_124092590.1">
    <property type="nucleotide sequence ID" value="NZ_CBCRYA010000027.1"/>
</dbReference>
<organism evidence="1 2">
    <name type="scientific">Arthrobacter ulcerisalmonis</name>
    <dbReference type="NCBI Taxonomy" id="2483813"/>
    <lineage>
        <taxon>Bacteria</taxon>
        <taxon>Bacillati</taxon>
        <taxon>Actinomycetota</taxon>
        <taxon>Actinomycetes</taxon>
        <taxon>Micrococcales</taxon>
        <taxon>Micrococcaceae</taxon>
        <taxon>Arthrobacter</taxon>
    </lineage>
</organism>
<proteinExistence type="predicted"/>
<evidence type="ECO:0000313" key="2">
    <source>
        <dbReference type="Proteomes" id="UP000280861"/>
    </source>
</evidence>
<evidence type="ECO:0000313" key="1">
    <source>
        <dbReference type="EMBL" id="VDC30309.1"/>
    </source>
</evidence>
<dbReference type="EMBL" id="UXAU01000036">
    <property type="protein sequence ID" value="VDC30309.1"/>
    <property type="molecule type" value="Genomic_DNA"/>
</dbReference>
<gene>
    <name evidence="1" type="ORF">PSET11_02469</name>
</gene>
<reference evidence="1 2" key="1">
    <citation type="submission" date="2018-11" db="EMBL/GenBank/DDBJ databases">
        <authorList>
            <person name="Criscuolo A."/>
        </authorList>
    </citation>
    <scope>NUCLEOTIDE SEQUENCE [LARGE SCALE GENOMIC DNA]</scope>
    <source>
        <strain evidence="1">AT11b</strain>
    </source>
</reference>
<dbReference type="Proteomes" id="UP000280861">
    <property type="component" value="Unassembled WGS sequence"/>
</dbReference>
<dbReference type="AlphaFoldDB" id="A0A3P5X687"/>
<dbReference type="OrthoDB" id="4942850at2"/>
<accession>A0A3P5X687</accession>
<protein>
    <submittedName>
        <fullName evidence="1">Uncharacterized protein</fullName>
    </submittedName>
</protein>
<sequence>MTEQSNIQNLKNPMHVRLARAFRISDLTEFEARVLEKGYVSREDYEEAYRLWIQRMTLEGFVVEDVKDSNGYYIPNWSSEARDELQQRNASTADVSRYEGEERATVHRLQTGTFLLVNAVFHEQSRPSGILDD</sequence>
<keyword evidence="2" id="KW-1185">Reference proteome</keyword>
<name>A0A3P5X687_9MICC</name>